<name>A0A377CX03_ECOLX</name>
<gene>
    <name evidence="1" type="ORF">NCTC7922_00138</name>
</gene>
<dbReference type="RefSeq" id="WP_258878755.1">
    <property type="nucleotide sequence ID" value="NZ_JAHWUE010000045.1"/>
</dbReference>
<dbReference type="Proteomes" id="UP000254174">
    <property type="component" value="Unassembled WGS sequence"/>
</dbReference>
<evidence type="ECO:0000313" key="2">
    <source>
        <dbReference type="Proteomes" id="UP000254174"/>
    </source>
</evidence>
<dbReference type="AlphaFoldDB" id="A0A377CX03"/>
<organism evidence="1 2">
    <name type="scientific">Escherichia coli</name>
    <dbReference type="NCBI Taxonomy" id="562"/>
    <lineage>
        <taxon>Bacteria</taxon>
        <taxon>Pseudomonadati</taxon>
        <taxon>Pseudomonadota</taxon>
        <taxon>Gammaproteobacteria</taxon>
        <taxon>Enterobacterales</taxon>
        <taxon>Enterobacteriaceae</taxon>
        <taxon>Escherichia</taxon>
    </lineage>
</organism>
<protein>
    <submittedName>
        <fullName evidence="1">Uncharacterized protein</fullName>
    </submittedName>
</protein>
<sequence>MMFDEPGGVFYPVTSEQAKKIKLHEVINETIFANANHRQAIE</sequence>
<reference evidence="1 2" key="1">
    <citation type="submission" date="2018-06" db="EMBL/GenBank/DDBJ databases">
        <authorList>
            <consortium name="Pathogen Informatics"/>
            <person name="Doyle S."/>
        </authorList>
    </citation>
    <scope>NUCLEOTIDE SEQUENCE [LARGE SCALE GENOMIC DNA]</scope>
    <source>
        <strain evidence="1 2">NCTC7922</strain>
    </source>
</reference>
<accession>A0A377CX03</accession>
<dbReference type="EMBL" id="UGFC01000002">
    <property type="protein sequence ID" value="STM08542.1"/>
    <property type="molecule type" value="Genomic_DNA"/>
</dbReference>
<evidence type="ECO:0000313" key="1">
    <source>
        <dbReference type="EMBL" id="STM08542.1"/>
    </source>
</evidence>
<proteinExistence type="predicted"/>